<evidence type="ECO:0000313" key="2">
    <source>
        <dbReference type="EMBL" id="KAJ7213421.1"/>
    </source>
</evidence>
<evidence type="ECO:0000313" key="3">
    <source>
        <dbReference type="Proteomes" id="UP001219525"/>
    </source>
</evidence>
<feature type="compositionally biased region" description="Basic and acidic residues" evidence="1">
    <location>
        <begin position="205"/>
        <end position="215"/>
    </location>
</feature>
<feature type="region of interest" description="Disordered" evidence="1">
    <location>
        <begin position="1"/>
        <end position="42"/>
    </location>
</feature>
<name>A0AAD6YF24_9AGAR</name>
<organism evidence="2 3">
    <name type="scientific">Mycena pura</name>
    <dbReference type="NCBI Taxonomy" id="153505"/>
    <lineage>
        <taxon>Eukaryota</taxon>
        <taxon>Fungi</taxon>
        <taxon>Dikarya</taxon>
        <taxon>Basidiomycota</taxon>
        <taxon>Agaricomycotina</taxon>
        <taxon>Agaricomycetes</taxon>
        <taxon>Agaricomycetidae</taxon>
        <taxon>Agaricales</taxon>
        <taxon>Marasmiineae</taxon>
        <taxon>Mycenaceae</taxon>
        <taxon>Mycena</taxon>
    </lineage>
</organism>
<protein>
    <submittedName>
        <fullName evidence="2">Uncharacterized protein</fullName>
    </submittedName>
</protein>
<sequence length="264" mass="27561">MEIIVGEAKGFSPDTDASTRSSSAASTACEHVAQRKHRGLRERRAARSAALHTAGDRLGELPREHGDVIQDCKGGQRTQWMMQQDTNTGASTSVAAPARRRAACSRAKRASRAIASSGGGSGPASISWWCCVLSAVISMNTRTSGRTHTSTGVRLRTDTSAVSLTSGARTRDAAHRAASVAASPLPSRRHAGANTRTCASARSMWGKEERNEKSWPAESGAGSADFTAVAVPLPTVSHLGSQFQTGGDSVATQPDSAHSVATRP</sequence>
<accession>A0AAD6YF24</accession>
<proteinExistence type="predicted"/>
<dbReference type="AlphaFoldDB" id="A0AAD6YF24"/>
<keyword evidence="3" id="KW-1185">Reference proteome</keyword>
<gene>
    <name evidence="2" type="ORF">GGX14DRAFT_392927</name>
</gene>
<dbReference type="EMBL" id="JARJCW010000021">
    <property type="protein sequence ID" value="KAJ7213421.1"/>
    <property type="molecule type" value="Genomic_DNA"/>
</dbReference>
<feature type="compositionally biased region" description="Polar residues" evidence="1">
    <location>
        <begin position="239"/>
        <end position="256"/>
    </location>
</feature>
<reference evidence="2" key="1">
    <citation type="submission" date="2023-03" db="EMBL/GenBank/DDBJ databases">
        <title>Massive genome expansion in bonnet fungi (Mycena s.s.) driven by repeated elements and novel gene families across ecological guilds.</title>
        <authorList>
            <consortium name="Lawrence Berkeley National Laboratory"/>
            <person name="Harder C.B."/>
            <person name="Miyauchi S."/>
            <person name="Viragh M."/>
            <person name="Kuo A."/>
            <person name="Thoen E."/>
            <person name="Andreopoulos B."/>
            <person name="Lu D."/>
            <person name="Skrede I."/>
            <person name="Drula E."/>
            <person name="Henrissat B."/>
            <person name="Morin E."/>
            <person name="Kohler A."/>
            <person name="Barry K."/>
            <person name="LaButti K."/>
            <person name="Morin E."/>
            <person name="Salamov A."/>
            <person name="Lipzen A."/>
            <person name="Mereny Z."/>
            <person name="Hegedus B."/>
            <person name="Baldrian P."/>
            <person name="Stursova M."/>
            <person name="Weitz H."/>
            <person name="Taylor A."/>
            <person name="Grigoriev I.V."/>
            <person name="Nagy L.G."/>
            <person name="Martin F."/>
            <person name="Kauserud H."/>
        </authorList>
    </citation>
    <scope>NUCLEOTIDE SEQUENCE</scope>
    <source>
        <strain evidence="2">9144</strain>
    </source>
</reference>
<dbReference type="Proteomes" id="UP001219525">
    <property type="component" value="Unassembled WGS sequence"/>
</dbReference>
<feature type="region of interest" description="Disordered" evidence="1">
    <location>
        <begin position="239"/>
        <end position="264"/>
    </location>
</feature>
<feature type="compositionally biased region" description="Low complexity" evidence="1">
    <location>
        <begin position="12"/>
        <end position="28"/>
    </location>
</feature>
<comment type="caution">
    <text evidence="2">The sequence shown here is derived from an EMBL/GenBank/DDBJ whole genome shotgun (WGS) entry which is preliminary data.</text>
</comment>
<feature type="region of interest" description="Disordered" evidence="1">
    <location>
        <begin position="201"/>
        <end position="220"/>
    </location>
</feature>
<evidence type="ECO:0000256" key="1">
    <source>
        <dbReference type="SAM" id="MobiDB-lite"/>
    </source>
</evidence>